<dbReference type="PANTHER" id="PTHR10797">
    <property type="entry name" value="CCR4-NOT TRANSCRIPTION COMPLEX SUBUNIT"/>
    <property type="match status" value="1"/>
</dbReference>
<dbReference type="Pfam" id="PF04857">
    <property type="entry name" value="CAF1"/>
    <property type="match status" value="1"/>
</dbReference>
<dbReference type="EC" id="3.1.13.4" evidence="5"/>
<dbReference type="Proteomes" id="UP001162131">
    <property type="component" value="Unassembled WGS sequence"/>
</dbReference>
<dbReference type="SUPFAM" id="SSF53098">
    <property type="entry name" value="Ribonuclease H-like"/>
    <property type="match status" value="1"/>
</dbReference>
<dbReference type="GO" id="GO:0005634">
    <property type="term" value="C:nucleus"/>
    <property type="evidence" value="ECO:0007669"/>
    <property type="project" value="UniProtKB-SubCell"/>
</dbReference>
<dbReference type="AlphaFoldDB" id="A0AAU9KBE7"/>
<dbReference type="GO" id="GO:0005737">
    <property type="term" value="C:cytoplasm"/>
    <property type="evidence" value="ECO:0007669"/>
    <property type="project" value="UniProtKB-SubCell"/>
</dbReference>
<proteinExistence type="inferred from homology"/>
<evidence type="ECO:0000256" key="1">
    <source>
        <dbReference type="ARBA" id="ARBA00001663"/>
    </source>
</evidence>
<dbReference type="InterPro" id="IPR012337">
    <property type="entry name" value="RNaseH-like_sf"/>
</dbReference>
<keyword evidence="16" id="KW-1185">Reference proteome</keyword>
<keyword evidence="7" id="KW-0540">Nuclease</keyword>
<organism evidence="15 16">
    <name type="scientific">Blepharisma stoltei</name>
    <dbReference type="NCBI Taxonomy" id="1481888"/>
    <lineage>
        <taxon>Eukaryota</taxon>
        <taxon>Sar</taxon>
        <taxon>Alveolata</taxon>
        <taxon>Ciliophora</taxon>
        <taxon>Postciliodesmatophora</taxon>
        <taxon>Heterotrichea</taxon>
        <taxon>Heterotrichida</taxon>
        <taxon>Blepharismidae</taxon>
        <taxon>Blepharisma</taxon>
    </lineage>
</organism>
<evidence type="ECO:0000256" key="13">
    <source>
        <dbReference type="ARBA" id="ARBA00023163"/>
    </source>
</evidence>
<evidence type="ECO:0000256" key="14">
    <source>
        <dbReference type="ARBA" id="ARBA00023242"/>
    </source>
</evidence>
<comment type="subcellular location">
    <subcellularLocation>
        <location evidence="3">Cytoplasm</location>
    </subcellularLocation>
    <subcellularLocation>
        <location evidence="2">Nucleus</location>
    </subcellularLocation>
</comment>
<name>A0AAU9KBE7_9CILI</name>
<reference evidence="15" key="1">
    <citation type="submission" date="2021-09" db="EMBL/GenBank/DDBJ databases">
        <authorList>
            <consortium name="AG Swart"/>
            <person name="Singh M."/>
            <person name="Singh A."/>
            <person name="Seah K."/>
            <person name="Emmerich C."/>
        </authorList>
    </citation>
    <scope>NUCLEOTIDE SEQUENCE</scope>
    <source>
        <strain evidence="15">ATCC30299</strain>
    </source>
</reference>
<keyword evidence="13" id="KW-0804">Transcription</keyword>
<comment type="caution">
    <text evidence="15">The sequence shown here is derived from an EMBL/GenBank/DDBJ whole genome shotgun (WGS) entry which is preliminary data.</text>
</comment>
<dbReference type="GO" id="GO:0046872">
    <property type="term" value="F:metal ion binding"/>
    <property type="evidence" value="ECO:0007669"/>
    <property type="project" value="UniProtKB-KW"/>
</dbReference>
<keyword evidence="12" id="KW-0805">Transcription regulation</keyword>
<protein>
    <recommendedName>
        <fullName evidence="5">poly(A)-specific ribonuclease</fullName>
        <ecNumber evidence="5">3.1.13.4</ecNumber>
    </recommendedName>
</protein>
<keyword evidence="11" id="KW-0694">RNA-binding</keyword>
<evidence type="ECO:0000256" key="6">
    <source>
        <dbReference type="ARBA" id="ARBA00022490"/>
    </source>
</evidence>
<dbReference type="EMBL" id="CAJZBQ010000058">
    <property type="protein sequence ID" value="CAG9334558.1"/>
    <property type="molecule type" value="Genomic_DNA"/>
</dbReference>
<dbReference type="GO" id="GO:0004535">
    <property type="term" value="F:poly(A)-specific ribonuclease activity"/>
    <property type="evidence" value="ECO:0007669"/>
    <property type="project" value="UniProtKB-EC"/>
</dbReference>
<evidence type="ECO:0000256" key="2">
    <source>
        <dbReference type="ARBA" id="ARBA00004123"/>
    </source>
</evidence>
<evidence type="ECO:0000313" key="15">
    <source>
        <dbReference type="EMBL" id="CAG9334558.1"/>
    </source>
</evidence>
<dbReference type="InterPro" id="IPR006941">
    <property type="entry name" value="RNase_CAF1"/>
</dbReference>
<dbReference type="Gene3D" id="3.30.420.10">
    <property type="entry name" value="Ribonuclease H-like superfamily/Ribonuclease H"/>
    <property type="match status" value="1"/>
</dbReference>
<sequence length="292" mass="33703">MSVLNPSTPAFEPFAWNFSTVDSSSKNKIKNVWHHNLKEEILDISRLLENYPYIAMDTEFPGIIVRAQGELRDTQYQTIRHNVDRLKLIQVGITLSDINGNYPPDTCTWQFNMKFDLETDTYSSDSIQLLKNSGFDFEKHAQDGIDPQDFAELFTVSGLCLNEDITYITFHCGYDFAYLLKSLTCQKLPESQTEFYKKLLLYFPAFYDLKYMVRGIDRFRGGLNRIAEELGIKRIGRMHQAGSDSMVTLEAFFGVKNACFPEPISIEDHENVICGLNENNQIRETEYISQYP</sequence>
<evidence type="ECO:0000256" key="10">
    <source>
        <dbReference type="ARBA" id="ARBA00022839"/>
    </source>
</evidence>
<dbReference type="InterPro" id="IPR039637">
    <property type="entry name" value="CNOT7/CNOT8/Pop2"/>
</dbReference>
<keyword evidence="14" id="KW-0539">Nucleus</keyword>
<gene>
    <name evidence="15" type="ORF">BSTOLATCC_MIC61170</name>
</gene>
<keyword evidence="8" id="KW-0479">Metal-binding</keyword>
<keyword evidence="10" id="KW-0269">Exonuclease</keyword>
<keyword evidence="6" id="KW-0963">Cytoplasm</keyword>
<evidence type="ECO:0000256" key="4">
    <source>
        <dbReference type="ARBA" id="ARBA00008372"/>
    </source>
</evidence>
<accession>A0AAU9KBE7</accession>
<keyword evidence="9" id="KW-0378">Hydrolase</keyword>
<comment type="catalytic activity">
    <reaction evidence="1">
        <text>Exonucleolytic cleavage of poly(A) to 5'-AMP.</text>
        <dbReference type="EC" id="3.1.13.4"/>
    </reaction>
</comment>
<dbReference type="GO" id="GO:0003723">
    <property type="term" value="F:RNA binding"/>
    <property type="evidence" value="ECO:0007669"/>
    <property type="project" value="UniProtKB-KW"/>
</dbReference>
<evidence type="ECO:0000256" key="7">
    <source>
        <dbReference type="ARBA" id="ARBA00022722"/>
    </source>
</evidence>
<comment type="similarity">
    <text evidence="4">Belongs to the CAF1 family.</text>
</comment>
<evidence type="ECO:0000313" key="16">
    <source>
        <dbReference type="Proteomes" id="UP001162131"/>
    </source>
</evidence>
<dbReference type="InterPro" id="IPR036397">
    <property type="entry name" value="RNaseH_sf"/>
</dbReference>
<dbReference type="GO" id="GO:0030014">
    <property type="term" value="C:CCR4-NOT complex"/>
    <property type="evidence" value="ECO:0007669"/>
    <property type="project" value="InterPro"/>
</dbReference>
<evidence type="ECO:0000256" key="9">
    <source>
        <dbReference type="ARBA" id="ARBA00022801"/>
    </source>
</evidence>
<evidence type="ECO:0000256" key="12">
    <source>
        <dbReference type="ARBA" id="ARBA00023015"/>
    </source>
</evidence>
<evidence type="ECO:0000256" key="8">
    <source>
        <dbReference type="ARBA" id="ARBA00022723"/>
    </source>
</evidence>
<evidence type="ECO:0000256" key="3">
    <source>
        <dbReference type="ARBA" id="ARBA00004496"/>
    </source>
</evidence>
<evidence type="ECO:0000256" key="5">
    <source>
        <dbReference type="ARBA" id="ARBA00012161"/>
    </source>
</evidence>
<evidence type="ECO:0000256" key="11">
    <source>
        <dbReference type="ARBA" id="ARBA00022884"/>
    </source>
</evidence>